<organism evidence="3 4">
    <name type="scientific">Strongylocentrotus purpuratus</name>
    <name type="common">Purple sea urchin</name>
    <dbReference type="NCBI Taxonomy" id="7668"/>
    <lineage>
        <taxon>Eukaryota</taxon>
        <taxon>Metazoa</taxon>
        <taxon>Echinodermata</taxon>
        <taxon>Eleutherozoa</taxon>
        <taxon>Echinozoa</taxon>
        <taxon>Echinoidea</taxon>
        <taxon>Euechinoidea</taxon>
        <taxon>Echinacea</taxon>
        <taxon>Camarodonta</taxon>
        <taxon>Echinidea</taxon>
        <taxon>Strongylocentrotidae</taxon>
        <taxon>Strongylocentrotus</taxon>
    </lineage>
</organism>
<evidence type="ECO:0000313" key="3">
    <source>
        <dbReference type="EnsemblMetazoa" id="XP_011663977"/>
    </source>
</evidence>
<feature type="compositionally biased region" description="Polar residues" evidence="1">
    <location>
        <begin position="270"/>
        <end position="286"/>
    </location>
</feature>
<reference evidence="4" key="1">
    <citation type="submission" date="2015-02" db="EMBL/GenBank/DDBJ databases">
        <title>Genome sequencing for Strongylocentrotus purpuratus.</title>
        <authorList>
            <person name="Murali S."/>
            <person name="Liu Y."/>
            <person name="Vee V."/>
            <person name="English A."/>
            <person name="Wang M."/>
            <person name="Skinner E."/>
            <person name="Han Y."/>
            <person name="Muzny D.M."/>
            <person name="Worley K.C."/>
            <person name="Gibbs R.A."/>
        </authorList>
    </citation>
    <scope>NUCLEOTIDE SEQUENCE</scope>
</reference>
<protein>
    <submittedName>
        <fullName evidence="3">Uncharacterized protein</fullName>
    </submittedName>
</protein>
<dbReference type="AlphaFoldDB" id="A0A7M7HD21"/>
<keyword evidence="4" id="KW-1185">Reference proteome</keyword>
<feature type="compositionally biased region" description="Polar residues" evidence="1">
    <location>
        <begin position="226"/>
        <end position="236"/>
    </location>
</feature>
<feature type="compositionally biased region" description="Low complexity" evidence="1">
    <location>
        <begin position="207"/>
        <end position="218"/>
    </location>
</feature>
<feature type="region of interest" description="Disordered" evidence="1">
    <location>
        <begin position="185"/>
        <end position="289"/>
    </location>
</feature>
<sequence>MKSCTLIITACLLPAILAASVEKAKENEALLHRIVEKNVPSSYKKAYNILMKANELQARSHNTNEADEENFPGDGHDHDGVDDMVTSTPATDEENFPGDGHDHDGVDDVVTSTPANKDVLPPKDPQIKMQVSEILAKTIGDVNDRLFSLAENIKMLTNKQHLLNARLSAVEKSVGKALISGVSSIHGQNQPLTDQAKPQDLNQEDNQTTAQPTQPTQQDEGDDSGITHQPLNVTTDNIEDGVHTEGTTTQVGQETAMPPHTSANVKGDQKQPTTMAPHTNGDSQPPSADGEVVIKAKREFLGDHPRYSFRDDNPFVGDRRGDVLGRLRDGLPHRQVASQVPVLPRHRRRLDQKWFQKKDGIEN</sequence>
<proteinExistence type="predicted"/>
<evidence type="ECO:0000256" key="2">
    <source>
        <dbReference type="SAM" id="SignalP"/>
    </source>
</evidence>
<accession>A0A7M7HD21</accession>
<dbReference type="EnsemblMetazoa" id="XM_011665675">
    <property type="protein sequence ID" value="XP_011663977"/>
    <property type="gene ID" value="LOC753771"/>
</dbReference>
<evidence type="ECO:0000313" key="4">
    <source>
        <dbReference type="Proteomes" id="UP000007110"/>
    </source>
</evidence>
<feature type="region of interest" description="Disordered" evidence="1">
    <location>
        <begin position="60"/>
        <end position="123"/>
    </location>
</feature>
<reference evidence="3" key="2">
    <citation type="submission" date="2021-01" db="UniProtKB">
        <authorList>
            <consortium name="EnsemblMetazoa"/>
        </authorList>
    </citation>
    <scope>IDENTIFICATION</scope>
</reference>
<feature type="signal peptide" evidence="2">
    <location>
        <begin position="1"/>
        <end position="18"/>
    </location>
</feature>
<dbReference type="RefSeq" id="XP_011663977.2">
    <property type="nucleotide sequence ID" value="XM_011665675.2"/>
</dbReference>
<evidence type="ECO:0000256" key="1">
    <source>
        <dbReference type="SAM" id="MobiDB-lite"/>
    </source>
</evidence>
<name>A0A7M7HD21_STRPU</name>
<dbReference type="Proteomes" id="UP000007110">
    <property type="component" value="Unassembled WGS sequence"/>
</dbReference>
<feature type="chain" id="PRO_5029745817" evidence="2">
    <location>
        <begin position="19"/>
        <end position="363"/>
    </location>
</feature>
<feature type="compositionally biased region" description="Low complexity" evidence="1">
    <location>
        <begin position="244"/>
        <end position="255"/>
    </location>
</feature>
<keyword evidence="2" id="KW-0732">Signal</keyword>
<dbReference type="GeneID" id="753771"/>